<dbReference type="Proteomes" id="UP000317078">
    <property type="component" value="Unassembled WGS sequence"/>
</dbReference>
<dbReference type="SUPFAM" id="SSF51735">
    <property type="entry name" value="NAD(P)-binding Rossmann-fold domains"/>
    <property type="match status" value="1"/>
</dbReference>
<sequence>MLVALRAAFPEAVLVGTARTGRAERVQGVDEVVALDLDEPSGLLDAVATARPDAVMHLAARADVGASFRNPMAFWRTNLMGTVALGEAVLRATPRATFILASSGEVYGLAFRAKHPVHENSMLMPANPYAASKAAADLAIGEIALRGLRAVRLRPFNHTGPGQRDGFVVSSFAHQIALIEAGRQKPVLRTGALDRWRDFLDVRDVCAAYVAALSQANSLVPGVVLNVCSGKPRRIGDILDRLLSLSSVAVEVMQEAARLRPTDVEHVVAEGSRGRTLLNWAPRIDWDETLGDLLASWRQTVKAAGPS</sequence>
<evidence type="ECO:0000313" key="3">
    <source>
        <dbReference type="Proteomes" id="UP000317078"/>
    </source>
</evidence>
<dbReference type="Gene3D" id="3.90.25.10">
    <property type="entry name" value="UDP-galactose 4-epimerase, domain 1"/>
    <property type="match status" value="1"/>
</dbReference>
<dbReference type="InterPro" id="IPR036291">
    <property type="entry name" value="NAD(P)-bd_dom_sf"/>
</dbReference>
<dbReference type="AlphaFoldDB" id="A0A502EIT6"/>
<comment type="caution">
    <text evidence="2">The sequence shown here is derived from an EMBL/GenBank/DDBJ whole genome shotgun (WGS) entry which is preliminary data.</text>
</comment>
<evidence type="ECO:0000313" key="2">
    <source>
        <dbReference type="EMBL" id="TPG36410.1"/>
    </source>
</evidence>
<evidence type="ECO:0000259" key="1">
    <source>
        <dbReference type="Pfam" id="PF16363"/>
    </source>
</evidence>
<dbReference type="InterPro" id="IPR016040">
    <property type="entry name" value="NAD(P)-bd_dom"/>
</dbReference>
<feature type="domain" description="NAD(P)-binding" evidence="1">
    <location>
        <begin position="29"/>
        <end position="290"/>
    </location>
</feature>
<name>A0A502EIT6_9PROT</name>
<dbReference type="PANTHER" id="PTHR43000">
    <property type="entry name" value="DTDP-D-GLUCOSE 4,6-DEHYDRATASE-RELATED"/>
    <property type="match status" value="1"/>
</dbReference>
<reference evidence="2 3" key="1">
    <citation type="journal article" date="2019" name="Environ. Microbiol.">
        <title>Species interactions and distinct microbial communities in high Arctic permafrost affected cryosols are associated with the CH4 and CO2 gas fluxes.</title>
        <authorList>
            <person name="Altshuler I."/>
            <person name="Hamel J."/>
            <person name="Turney S."/>
            <person name="Magnuson E."/>
            <person name="Levesque R."/>
            <person name="Greer C."/>
            <person name="Whyte L.G."/>
        </authorList>
    </citation>
    <scope>NUCLEOTIDE SEQUENCE [LARGE SCALE GENOMIC DNA]</scope>
    <source>
        <strain evidence="2 3">S9.3B</strain>
    </source>
</reference>
<accession>A0A502EIT6</accession>
<proteinExistence type="predicted"/>
<gene>
    <name evidence="2" type="ORF">EAH89_30150</name>
</gene>
<dbReference type="OrthoDB" id="5295702at2"/>
<dbReference type="Gene3D" id="3.40.50.720">
    <property type="entry name" value="NAD(P)-binding Rossmann-like Domain"/>
    <property type="match status" value="1"/>
</dbReference>
<organism evidence="2 3">
    <name type="scientific">Muricoccus nepalensis</name>
    <dbReference type="NCBI Taxonomy" id="1854500"/>
    <lineage>
        <taxon>Bacteria</taxon>
        <taxon>Pseudomonadati</taxon>
        <taxon>Pseudomonadota</taxon>
        <taxon>Alphaproteobacteria</taxon>
        <taxon>Acetobacterales</taxon>
        <taxon>Roseomonadaceae</taxon>
        <taxon>Muricoccus</taxon>
    </lineage>
</organism>
<protein>
    <submittedName>
        <fullName evidence="2">NAD-dependent epimerase/dehydratase family protein</fullName>
    </submittedName>
</protein>
<dbReference type="Pfam" id="PF16363">
    <property type="entry name" value="GDP_Man_Dehyd"/>
    <property type="match status" value="1"/>
</dbReference>
<dbReference type="EMBL" id="RCZP01000094">
    <property type="protein sequence ID" value="TPG36410.1"/>
    <property type="molecule type" value="Genomic_DNA"/>
</dbReference>
<keyword evidence="3" id="KW-1185">Reference proteome</keyword>